<dbReference type="InterPro" id="IPR011009">
    <property type="entry name" value="Kinase-like_dom_sf"/>
</dbReference>
<comment type="catalytic activity">
    <reaction evidence="7">
        <text>L-threonyl-[protein] + ATP = O-phospho-L-threonyl-[protein] + ADP + H(+)</text>
        <dbReference type="Rhea" id="RHEA:46608"/>
        <dbReference type="Rhea" id="RHEA-COMP:11060"/>
        <dbReference type="Rhea" id="RHEA-COMP:11605"/>
        <dbReference type="ChEBI" id="CHEBI:15378"/>
        <dbReference type="ChEBI" id="CHEBI:30013"/>
        <dbReference type="ChEBI" id="CHEBI:30616"/>
        <dbReference type="ChEBI" id="CHEBI:61977"/>
        <dbReference type="ChEBI" id="CHEBI:456216"/>
        <dbReference type="EC" id="2.7.11.1"/>
    </reaction>
</comment>
<evidence type="ECO:0000256" key="7">
    <source>
        <dbReference type="ARBA" id="ARBA00047899"/>
    </source>
</evidence>
<name>A0AAN7TF79_9PEZI</name>
<dbReference type="GO" id="GO:0000245">
    <property type="term" value="P:spliceosomal complex assembly"/>
    <property type="evidence" value="ECO:0007669"/>
    <property type="project" value="TreeGrafter"/>
</dbReference>
<dbReference type="GO" id="GO:0005524">
    <property type="term" value="F:ATP binding"/>
    <property type="evidence" value="ECO:0007669"/>
    <property type="project" value="UniProtKB-KW"/>
</dbReference>
<evidence type="ECO:0000259" key="9">
    <source>
        <dbReference type="PROSITE" id="PS50011"/>
    </source>
</evidence>
<dbReference type="Pfam" id="PF00069">
    <property type="entry name" value="Pkinase"/>
    <property type="match status" value="1"/>
</dbReference>
<dbReference type="SMART" id="SM00220">
    <property type="entry name" value="S_TKc"/>
    <property type="match status" value="1"/>
</dbReference>
<dbReference type="GO" id="GO:0004674">
    <property type="term" value="F:protein serine/threonine kinase activity"/>
    <property type="evidence" value="ECO:0007669"/>
    <property type="project" value="UniProtKB-KW"/>
</dbReference>
<dbReference type="AlphaFoldDB" id="A0AAN7TF79"/>
<dbReference type="InterPro" id="IPR000719">
    <property type="entry name" value="Prot_kinase_dom"/>
</dbReference>
<dbReference type="EC" id="2.7.11.1" evidence="1"/>
<evidence type="ECO:0000256" key="8">
    <source>
        <dbReference type="ARBA" id="ARBA00048679"/>
    </source>
</evidence>
<reference evidence="10" key="1">
    <citation type="submission" date="2023-08" db="EMBL/GenBank/DDBJ databases">
        <title>Black Yeasts Isolated from many extreme environments.</title>
        <authorList>
            <person name="Coleine C."/>
            <person name="Stajich J.E."/>
            <person name="Selbmann L."/>
        </authorList>
    </citation>
    <scope>NUCLEOTIDE SEQUENCE</scope>
    <source>
        <strain evidence="10">CCFEE 5401</strain>
    </source>
</reference>
<dbReference type="PROSITE" id="PS50011">
    <property type="entry name" value="PROTEIN_KINASE_DOM"/>
    <property type="match status" value="1"/>
</dbReference>
<keyword evidence="6" id="KW-0067">ATP-binding</keyword>
<evidence type="ECO:0000256" key="2">
    <source>
        <dbReference type="ARBA" id="ARBA00022527"/>
    </source>
</evidence>
<dbReference type="PANTHER" id="PTHR47634">
    <property type="entry name" value="PROTEIN KINASE DOMAIN-CONTAINING PROTEIN-RELATED"/>
    <property type="match status" value="1"/>
</dbReference>
<evidence type="ECO:0000313" key="11">
    <source>
        <dbReference type="Proteomes" id="UP001310890"/>
    </source>
</evidence>
<sequence>MSTNVQHCANDVIINRQNSYVALKLLTSDCYGTEHDIFEIEILKAVAQHQALVGDIESTHVIELLDTFQLNGPTGIHECIAMPVLGGTLDAQAGRFPDPQITQMADGKPAEQVTPTVCEGQCGSVTIIDLGVASWIDRHLSDNIQSEHLRAPEVILGAPWGPPVDIWSLGCLVIEFAKGHVAFPGAASQKGTWSSEDDHLAQYMEVLGPMPRELLQRGKKTREYFDESGNLLRIPELRTTTLKDFVDGADGPFRRPPNMATEEVPIFVDFLRGALALDPDVRKRAIDLLHHEWLRDG</sequence>
<evidence type="ECO:0000256" key="5">
    <source>
        <dbReference type="ARBA" id="ARBA00022777"/>
    </source>
</evidence>
<evidence type="ECO:0000256" key="4">
    <source>
        <dbReference type="ARBA" id="ARBA00022741"/>
    </source>
</evidence>
<dbReference type="Gene3D" id="3.30.200.20">
    <property type="entry name" value="Phosphorylase Kinase, domain 1"/>
    <property type="match status" value="1"/>
</dbReference>
<proteinExistence type="predicted"/>
<organism evidence="10 11">
    <name type="scientific">Meristemomyces frigidus</name>
    <dbReference type="NCBI Taxonomy" id="1508187"/>
    <lineage>
        <taxon>Eukaryota</taxon>
        <taxon>Fungi</taxon>
        <taxon>Dikarya</taxon>
        <taxon>Ascomycota</taxon>
        <taxon>Pezizomycotina</taxon>
        <taxon>Dothideomycetes</taxon>
        <taxon>Dothideomycetidae</taxon>
        <taxon>Mycosphaerellales</taxon>
        <taxon>Teratosphaeriaceae</taxon>
        <taxon>Meristemomyces</taxon>
    </lineage>
</organism>
<evidence type="ECO:0000256" key="6">
    <source>
        <dbReference type="ARBA" id="ARBA00022840"/>
    </source>
</evidence>
<keyword evidence="4" id="KW-0547">Nucleotide-binding</keyword>
<keyword evidence="5" id="KW-0418">Kinase</keyword>
<gene>
    <name evidence="10" type="ORF">LTR62_003328</name>
</gene>
<dbReference type="GO" id="GO:0050684">
    <property type="term" value="P:regulation of mRNA processing"/>
    <property type="evidence" value="ECO:0007669"/>
    <property type="project" value="TreeGrafter"/>
</dbReference>
<evidence type="ECO:0000313" key="10">
    <source>
        <dbReference type="EMBL" id="KAK5113701.1"/>
    </source>
</evidence>
<keyword evidence="2" id="KW-0723">Serine/threonine-protein kinase</keyword>
<comment type="catalytic activity">
    <reaction evidence="8">
        <text>L-seryl-[protein] + ATP = O-phospho-L-seryl-[protein] + ADP + H(+)</text>
        <dbReference type="Rhea" id="RHEA:17989"/>
        <dbReference type="Rhea" id="RHEA-COMP:9863"/>
        <dbReference type="Rhea" id="RHEA-COMP:11604"/>
        <dbReference type="ChEBI" id="CHEBI:15378"/>
        <dbReference type="ChEBI" id="CHEBI:29999"/>
        <dbReference type="ChEBI" id="CHEBI:30616"/>
        <dbReference type="ChEBI" id="CHEBI:83421"/>
        <dbReference type="ChEBI" id="CHEBI:456216"/>
        <dbReference type="EC" id="2.7.11.1"/>
    </reaction>
</comment>
<dbReference type="EMBL" id="JAVRRL010000022">
    <property type="protein sequence ID" value="KAK5113701.1"/>
    <property type="molecule type" value="Genomic_DNA"/>
</dbReference>
<keyword evidence="3" id="KW-0808">Transferase</keyword>
<dbReference type="PANTHER" id="PTHR47634:SF9">
    <property type="entry name" value="PROTEIN KINASE DOMAIN-CONTAINING PROTEIN-RELATED"/>
    <property type="match status" value="1"/>
</dbReference>
<dbReference type="InterPro" id="IPR051334">
    <property type="entry name" value="SRPK"/>
</dbReference>
<dbReference type="Proteomes" id="UP001310890">
    <property type="component" value="Unassembled WGS sequence"/>
</dbReference>
<feature type="domain" description="Protein kinase" evidence="9">
    <location>
        <begin position="1"/>
        <end position="294"/>
    </location>
</feature>
<evidence type="ECO:0000256" key="1">
    <source>
        <dbReference type="ARBA" id="ARBA00012513"/>
    </source>
</evidence>
<accession>A0AAN7TF79</accession>
<dbReference type="Gene3D" id="1.10.510.10">
    <property type="entry name" value="Transferase(Phosphotransferase) domain 1"/>
    <property type="match status" value="2"/>
</dbReference>
<protein>
    <recommendedName>
        <fullName evidence="1">non-specific serine/threonine protein kinase</fullName>
        <ecNumber evidence="1">2.7.11.1</ecNumber>
    </recommendedName>
</protein>
<comment type="caution">
    <text evidence="10">The sequence shown here is derived from an EMBL/GenBank/DDBJ whole genome shotgun (WGS) entry which is preliminary data.</text>
</comment>
<evidence type="ECO:0000256" key="3">
    <source>
        <dbReference type="ARBA" id="ARBA00022679"/>
    </source>
</evidence>
<dbReference type="SUPFAM" id="SSF56112">
    <property type="entry name" value="Protein kinase-like (PK-like)"/>
    <property type="match status" value="1"/>
</dbReference>